<accession>A0ABQ9UGW2</accession>
<gene>
    <name evidence="2" type="ORF">P7K49_025337</name>
</gene>
<feature type="region of interest" description="Disordered" evidence="1">
    <location>
        <begin position="42"/>
        <end position="111"/>
    </location>
</feature>
<dbReference type="Proteomes" id="UP001266305">
    <property type="component" value="Unassembled WGS sequence"/>
</dbReference>
<proteinExistence type="predicted"/>
<sequence length="111" mass="12424">MFHCTPFQIPHIHKAIRTSQQAEDCSTKTVYIGFIQNHGLVGETNSSGAQAKELEDGVAAESVKEMSPEEDEEDEEMVEPKVGQDSELENQDKKQEVKEESLYSEAHLNCV</sequence>
<protein>
    <submittedName>
        <fullName evidence="2">Uncharacterized protein</fullName>
    </submittedName>
</protein>
<organism evidence="2 3">
    <name type="scientific">Saguinus oedipus</name>
    <name type="common">Cotton-top tamarin</name>
    <name type="synonym">Oedipomidas oedipus</name>
    <dbReference type="NCBI Taxonomy" id="9490"/>
    <lineage>
        <taxon>Eukaryota</taxon>
        <taxon>Metazoa</taxon>
        <taxon>Chordata</taxon>
        <taxon>Craniata</taxon>
        <taxon>Vertebrata</taxon>
        <taxon>Euteleostomi</taxon>
        <taxon>Mammalia</taxon>
        <taxon>Eutheria</taxon>
        <taxon>Euarchontoglires</taxon>
        <taxon>Primates</taxon>
        <taxon>Haplorrhini</taxon>
        <taxon>Platyrrhini</taxon>
        <taxon>Cebidae</taxon>
        <taxon>Callitrichinae</taxon>
        <taxon>Saguinus</taxon>
    </lineage>
</organism>
<feature type="compositionally biased region" description="Basic and acidic residues" evidence="1">
    <location>
        <begin position="78"/>
        <end position="101"/>
    </location>
</feature>
<keyword evidence="3" id="KW-1185">Reference proteome</keyword>
<dbReference type="EMBL" id="JASSZA010000012">
    <property type="protein sequence ID" value="KAK2096303.1"/>
    <property type="molecule type" value="Genomic_DNA"/>
</dbReference>
<comment type="caution">
    <text evidence="2">The sequence shown here is derived from an EMBL/GenBank/DDBJ whole genome shotgun (WGS) entry which is preliminary data.</text>
</comment>
<name>A0ABQ9UGW2_SAGOE</name>
<evidence type="ECO:0000256" key="1">
    <source>
        <dbReference type="SAM" id="MobiDB-lite"/>
    </source>
</evidence>
<feature type="compositionally biased region" description="Acidic residues" evidence="1">
    <location>
        <begin position="68"/>
        <end position="77"/>
    </location>
</feature>
<reference evidence="2 3" key="1">
    <citation type="submission" date="2023-05" db="EMBL/GenBank/DDBJ databases">
        <title>B98-5 Cell Line De Novo Hybrid Assembly: An Optical Mapping Approach.</title>
        <authorList>
            <person name="Kananen K."/>
            <person name="Auerbach J.A."/>
            <person name="Kautto E."/>
            <person name="Blachly J.S."/>
        </authorList>
    </citation>
    <scope>NUCLEOTIDE SEQUENCE [LARGE SCALE GENOMIC DNA]</scope>
    <source>
        <strain evidence="2">B95-8</strain>
        <tissue evidence="2">Cell line</tissue>
    </source>
</reference>
<evidence type="ECO:0000313" key="3">
    <source>
        <dbReference type="Proteomes" id="UP001266305"/>
    </source>
</evidence>
<evidence type="ECO:0000313" key="2">
    <source>
        <dbReference type="EMBL" id="KAK2096303.1"/>
    </source>
</evidence>